<evidence type="ECO:0000256" key="1">
    <source>
        <dbReference type="SAM" id="SignalP"/>
    </source>
</evidence>
<sequence>MQGHSVLKSFAPLVPVIIAIFSLSEIGQAEFQVQELYTLAAALEKANPVNETRIPGVTTDELLERSLEPRACYAPNTQCRCKLTAMPKRPREARSYIVRLQ</sequence>
<dbReference type="EMBL" id="JBFXLU010000125">
    <property type="protein sequence ID" value="KAL2840061.1"/>
    <property type="molecule type" value="Genomic_DNA"/>
</dbReference>
<feature type="chain" id="PRO_5045871261" evidence="1">
    <location>
        <begin position="30"/>
        <end position="101"/>
    </location>
</feature>
<dbReference type="Proteomes" id="UP001610446">
    <property type="component" value="Unassembled WGS sequence"/>
</dbReference>
<organism evidence="2 3">
    <name type="scientific">Aspergillus pseudoustus</name>
    <dbReference type="NCBI Taxonomy" id="1810923"/>
    <lineage>
        <taxon>Eukaryota</taxon>
        <taxon>Fungi</taxon>
        <taxon>Dikarya</taxon>
        <taxon>Ascomycota</taxon>
        <taxon>Pezizomycotina</taxon>
        <taxon>Eurotiomycetes</taxon>
        <taxon>Eurotiomycetidae</taxon>
        <taxon>Eurotiales</taxon>
        <taxon>Aspergillaceae</taxon>
        <taxon>Aspergillus</taxon>
        <taxon>Aspergillus subgen. Nidulantes</taxon>
    </lineage>
</organism>
<reference evidence="2 3" key="1">
    <citation type="submission" date="2024-07" db="EMBL/GenBank/DDBJ databases">
        <title>Section-level genome sequencing and comparative genomics of Aspergillus sections Usti and Cavernicolus.</title>
        <authorList>
            <consortium name="Lawrence Berkeley National Laboratory"/>
            <person name="Nybo J.L."/>
            <person name="Vesth T.C."/>
            <person name="Theobald S."/>
            <person name="Frisvad J.C."/>
            <person name="Larsen T.O."/>
            <person name="Kjaerboelling I."/>
            <person name="Rothschild-Mancinelli K."/>
            <person name="Lyhne E.K."/>
            <person name="Kogle M.E."/>
            <person name="Barry K."/>
            <person name="Clum A."/>
            <person name="Na H."/>
            <person name="Ledsgaard L."/>
            <person name="Lin J."/>
            <person name="Lipzen A."/>
            <person name="Kuo A."/>
            <person name="Riley R."/>
            <person name="Mondo S."/>
            <person name="Labutti K."/>
            <person name="Haridas S."/>
            <person name="Pangalinan J."/>
            <person name="Salamov A.A."/>
            <person name="Simmons B.A."/>
            <person name="Magnuson J.K."/>
            <person name="Chen J."/>
            <person name="Drula E."/>
            <person name="Henrissat B."/>
            <person name="Wiebenga A."/>
            <person name="Lubbers R.J."/>
            <person name="Gomes A.C."/>
            <person name="Makela M.R."/>
            <person name="Stajich J."/>
            <person name="Grigoriev I.V."/>
            <person name="Mortensen U.H."/>
            <person name="De Vries R.P."/>
            <person name="Baker S.E."/>
            <person name="Andersen M.R."/>
        </authorList>
    </citation>
    <scope>NUCLEOTIDE SEQUENCE [LARGE SCALE GENOMIC DNA]</scope>
    <source>
        <strain evidence="2 3">CBS 123904</strain>
    </source>
</reference>
<protein>
    <submittedName>
        <fullName evidence="2">Uncharacterized protein</fullName>
    </submittedName>
</protein>
<accession>A0ABR4JJ50</accession>
<comment type="caution">
    <text evidence="2">The sequence shown here is derived from an EMBL/GenBank/DDBJ whole genome shotgun (WGS) entry which is preliminary data.</text>
</comment>
<gene>
    <name evidence="2" type="ORF">BJY01DRAFT_218783</name>
</gene>
<keyword evidence="1" id="KW-0732">Signal</keyword>
<feature type="signal peptide" evidence="1">
    <location>
        <begin position="1"/>
        <end position="29"/>
    </location>
</feature>
<evidence type="ECO:0000313" key="2">
    <source>
        <dbReference type="EMBL" id="KAL2840061.1"/>
    </source>
</evidence>
<proteinExistence type="predicted"/>
<name>A0ABR4JJ50_9EURO</name>
<keyword evidence="3" id="KW-1185">Reference proteome</keyword>
<evidence type="ECO:0000313" key="3">
    <source>
        <dbReference type="Proteomes" id="UP001610446"/>
    </source>
</evidence>